<feature type="signal peptide" evidence="2">
    <location>
        <begin position="1"/>
        <end position="30"/>
    </location>
</feature>
<proteinExistence type="predicted"/>
<organism evidence="3 4">
    <name type="scientific">Monopterus albus</name>
    <name type="common">Swamp eel</name>
    <dbReference type="NCBI Taxonomy" id="43700"/>
    <lineage>
        <taxon>Eukaryota</taxon>
        <taxon>Metazoa</taxon>
        <taxon>Chordata</taxon>
        <taxon>Craniata</taxon>
        <taxon>Vertebrata</taxon>
        <taxon>Euteleostomi</taxon>
        <taxon>Actinopterygii</taxon>
        <taxon>Neopterygii</taxon>
        <taxon>Teleostei</taxon>
        <taxon>Neoteleostei</taxon>
        <taxon>Acanthomorphata</taxon>
        <taxon>Anabantaria</taxon>
        <taxon>Synbranchiformes</taxon>
        <taxon>Synbranchidae</taxon>
        <taxon>Monopterus</taxon>
    </lineage>
</organism>
<dbReference type="STRING" id="43700.ENSMALP00000005218"/>
<evidence type="ECO:0000256" key="2">
    <source>
        <dbReference type="SAM" id="SignalP"/>
    </source>
</evidence>
<dbReference type="GO" id="GO:0016020">
    <property type="term" value="C:membrane"/>
    <property type="evidence" value="ECO:0007669"/>
    <property type="project" value="TreeGrafter"/>
</dbReference>
<protein>
    <submittedName>
        <fullName evidence="3">Uncharacterized protein</fullName>
    </submittedName>
</protein>
<evidence type="ECO:0000313" key="4">
    <source>
        <dbReference type="Proteomes" id="UP000261600"/>
    </source>
</evidence>
<accession>A0A3Q3IK87</accession>
<dbReference type="Gene3D" id="1.10.1410.40">
    <property type="match status" value="1"/>
</dbReference>
<dbReference type="PANTHER" id="PTHR10656">
    <property type="entry name" value="CELL FATE DETERMINING PROTEIN MAB21-RELATED"/>
    <property type="match status" value="1"/>
</dbReference>
<dbReference type="PANTHER" id="PTHR10656:SF8">
    <property type="entry name" value="INOSITOL 1,4,5-TRISPHOSPHATE RECEPTOR-INTERACTING PROTEIN"/>
    <property type="match status" value="1"/>
</dbReference>
<dbReference type="SMART" id="SM01265">
    <property type="entry name" value="Mab-21"/>
    <property type="match status" value="1"/>
</dbReference>
<evidence type="ECO:0000256" key="1">
    <source>
        <dbReference type="SAM" id="MobiDB-lite"/>
    </source>
</evidence>
<dbReference type="Ensembl" id="ENSMALT00000005337.1">
    <property type="protein sequence ID" value="ENSMALP00000005218.1"/>
    <property type="gene ID" value="ENSMALG00000003717.1"/>
</dbReference>
<feature type="chain" id="PRO_5018687208" evidence="2">
    <location>
        <begin position="31"/>
        <end position="471"/>
    </location>
</feature>
<keyword evidence="2" id="KW-0732">Signal</keyword>
<dbReference type="InterPro" id="IPR024810">
    <property type="entry name" value="MAB21L/cGLR"/>
</dbReference>
<dbReference type="Proteomes" id="UP000261600">
    <property type="component" value="Unplaced"/>
</dbReference>
<sequence length="471" mass="54388">FSQTVLTMQDILLRVFVVALGLLTYPRVEEDWDGVDMQQYEKNSQLNMRKQEEDIQIDGSGNDPNRPQGQEEPEERDVISSKERGAPLPEVYTKILENETSEKALADWEKDYLWYIWNMFSVISMIGFFRKYLGKKSQMKQDKVRAFPVITGKVQLPDSDTLQSFHSKCVQWREDEFLEGFANDLLEAMKTICNRNGGMCLLWNNQASDLLPDMQLCGQIKVAESKIQNGCHCQSSDADMVCLLHCDNEKIKTKMTISDGLCVKNTFLSTSQVTRWFQTTIKQAWAPISHKYEFESGKKICFNMNPVVKYNTDTHFYIAPCCPKNLDTLWTLSLTSYEDHLLEHLAKSLPENSCHIQTLEIACFLHKRQTSLSGSSALKDFHFKTWKHNCVASRLQDLLDFMKGSLEKKLLHHVLIGNPLKQVIQLPTKFAQAKPLNLFHPLVVHKCIYRNAVMHFQEMLRNADMLIHDYV</sequence>
<dbReference type="AlphaFoldDB" id="A0A3Q3IK87"/>
<reference evidence="3" key="2">
    <citation type="submission" date="2025-09" db="UniProtKB">
        <authorList>
            <consortium name="Ensembl"/>
        </authorList>
    </citation>
    <scope>IDENTIFICATION</scope>
</reference>
<name>A0A3Q3IK87_MONAL</name>
<keyword evidence="4" id="KW-1185">Reference proteome</keyword>
<evidence type="ECO:0000313" key="3">
    <source>
        <dbReference type="Ensembl" id="ENSMALP00000005218.1"/>
    </source>
</evidence>
<feature type="region of interest" description="Disordered" evidence="1">
    <location>
        <begin position="54"/>
        <end position="83"/>
    </location>
</feature>
<reference evidence="3" key="1">
    <citation type="submission" date="2025-08" db="UniProtKB">
        <authorList>
            <consortium name="Ensembl"/>
        </authorList>
    </citation>
    <scope>IDENTIFICATION</scope>
</reference>